<dbReference type="Pfam" id="PF01467">
    <property type="entry name" value="CTP_transf_like"/>
    <property type="match status" value="1"/>
</dbReference>
<comment type="pathway">
    <text evidence="2 11">Cofactor biosynthesis; NAD(+) biosynthesis; deamido-NAD(+) from nicotinate D-ribonucleotide: step 1/1.</text>
</comment>
<dbReference type="InterPro" id="IPR014729">
    <property type="entry name" value="Rossmann-like_a/b/a_fold"/>
</dbReference>
<evidence type="ECO:0000256" key="8">
    <source>
        <dbReference type="ARBA" id="ARBA00022840"/>
    </source>
</evidence>
<dbReference type="SUPFAM" id="SSF52374">
    <property type="entry name" value="Nucleotidylyl transferase"/>
    <property type="match status" value="1"/>
</dbReference>
<evidence type="ECO:0000256" key="11">
    <source>
        <dbReference type="HAMAP-Rule" id="MF_00244"/>
    </source>
</evidence>
<evidence type="ECO:0000256" key="7">
    <source>
        <dbReference type="ARBA" id="ARBA00022741"/>
    </source>
</evidence>
<dbReference type="NCBIfam" id="NF000840">
    <property type="entry name" value="PRK00071.1-3"/>
    <property type="match status" value="1"/>
</dbReference>
<dbReference type="GO" id="GO:0009435">
    <property type="term" value="P:NAD+ biosynthetic process"/>
    <property type="evidence" value="ECO:0007669"/>
    <property type="project" value="UniProtKB-UniRule"/>
</dbReference>
<evidence type="ECO:0000256" key="5">
    <source>
        <dbReference type="ARBA" id="ARBA00022679"/>
    </source>
</evidence>
<evidence type="ECO:0000313" key="13">
    <source>
        <dbReference type="EMBL" id="SOD66560.1"/>
    </source>
</evidence>
<proteinExistence type="inferred from homology"/>
<dbReference type="CDD" id="cd02165">
    <property type="entry name" value="NMNAT"/>
    <property type="match status" value="1"/>
</dbReference>
<keyword evidence="5 11" id="KW-0808">Transferase</keyword>
<evidence type="ECO:0000256" key="1">
    <source>
        <dbReference type="ARBA" id="ARBA00002324"/>
    </source>
</evidence>
<keyword evidence="8 11" id="KW-0067">ATP-binding</keyword>
<evidence type="ECO:0000256" key="6">
    <source>
        <dbReference type="ARBA" id="ARBA00022695"/>
    </source>
</evidence>
<dbReference type="NCBIfam" id="TIGR00482">
    <property type="entry name" value="nicotinate (nicotinamide) nucleotide adenylyltransferase"/>
    <property type="match status" value="1"/>
</dbReference>
<keyword evidence="7 11" id="KW-0547">Nucleotide-binding</keyword>
<dbReference type="EMBL" id="OCNF01000004">
    <property type="protein sequence ID" value="SOD66560.1"/>
    <property type="molecule type" value="Genomic_DNA"/>
</dbReference>
<sequence length="204" mass="23055">MIKFMKKIGLFGGTFNPIHNGHLHIAEKFAQQCGLDCVIFLPAGEPYHKNTDLLPAEHRLKMVELAISGSPQFAVSDCDVVREGATYTIDTIQIFKQYYPNAQFYWLLGMDSLLKLHTWKNWQSLVRQVKMVVANRTGGNLAQAPRELHSWLGTALQSGDLILLNAENRDISSSEIRANWAAGKNRRNGLPEKVADYIEQNQLF</sequence>
<comment type="catalytic activity">
    <reaction evidence="10 11">
        <text>nicotinate beta-D-ribonucleotide + ATP + H(+) = deamido-NAD(+) + diphosphate</text>
        <dbReference type="Rhea" id="RHEA:22860"/>
        <dbReference type="ChEBI" id="CHEBI:15378"/>
        <dbReference type="ChEBI" id="CHEBI:30616"/>
        <dbReference type="ChEBI" id="CHEBI:33019"/>
        <dbReference type="ChEBI" id="CHEBI:57502"/>
        <dbReference type="ChEBI" id="CHEBI:58437"/>
        <dbReference type="EC" id="2.7.7.18"/>
    </reaction>
</comment>
<name>A0A286E6N1_9NEIS</name>
<accession>A0A286E6N1</accession>
<evidence type="ECO:0000256" key="2">
    <source>
        <dbReference type="ARBA" id="ARBA00005019"/>
    </source>
</evidence>
<dbReference type="InterPro" id="IPR004821">
    <property type="entry name" value="Cyt_trans-like"/>
</dbReference>
<evidence type="ECO:0000256" key="4">
    <source>
        <dbReference type="ARBA" id="ARBA00022642"/>
    </source>
</evidence>
<dbReference type="UniPathway" id="UPA00253">
    <property type="reaction ID" value="UER00332"/>
</dbReference>
<dbReference type="HAMAP" id="MF_00244">
    <property type="entry name" value="NaMN_adenylyltr"/>
    <property type="match status" value="1"/>
</dbReference>
<dbReference type="Proteomes" id="UP000219669">
    <property type="component" value="Unassembled WGS sequence"/>
</dbReference>
<evidence type="ECO:0000256" key="3">
    <source>
        <dbReference type="ARBA" id="ARBA00009014"/>
    </source>
</evidence>
<dbReference type="InterPro" id="IPR005248">
    <property type="entry name" value="NadD/NMNAT"/>
</dbReference>
<dbReference type="EC" id="2.7.7.18" evidence="11"/>
<organism evidence="13 14">
    <name type="scientific">Alysiella filiformis DSM 16848</name>
    <dbReference type="NCBI Taxonomy" id="1120981"/>
    <lineage>
        <taxon>Bacteria</taxon>
        <taxon>Pseudomonadati</taxon>
        <taxon>Pseudomonadota</taxon>
        <taxon>Betaproteobacteria</taxon>
        <taxon>Neisseriales</taxon>
        <taxon>Neisseriaceae</taxon>
        <taxon>Alysiella</taxon>
    </lineage>
</organism>
<dbReference type="NCBIfam" id="TIGR00125">
    <property type="entry name" value="cyt_tran_rel"/>
    <property type="match status" value="1"/>
</dbReference>
<evidence type="ECO:0000256" key="9">
    <source>
        <dbReference type="ARBA" id="ARBA00023027"/>
    </source>
</evidence>
<dbReference type="PANTHER" id="PTHR39321:SF3">
    <property type="entry name" value="PHOSPHOPANTETHEINE ADENYLYLTRANSFERASE"/>
    <property type="match status" value="1"/>
</dbReference>
<dbReference type="AlphaFoldDB" id="A0A286E6N1"/>
<evidence type="ECO:0000313" key="14">
    <source>
        <dbReference type="Proteomes" id="UP000219669"/>
    </source>
</evidence>
<evidence type="ECO:0000259" key="12">
    <source>
        <dbReference type="Pfam" id="PF01467"/>
    </source>
</evidence>
<comment type="function">
    <text evidence="1 11">Catalyzes the reversible adenylation of nicotinate mononucleotide (NaMN) to nicotinic acid adenine dinucleotide (NaAD).</text>
</comment>
<feature type="domain" description="Cytidyltransferase-like" evidence="12">
    <location>
        <begin position="10"/>
        <end position="178"/>
    </location>
</feature>
<keyword evidence="9 11" id="KW-0520">NAD</keyword>
<dbReference type="Gene3D" id="3.40.50.620">
    <property type="entry name" value="HUPs"/>
    <property type="match status" value="1"/>
</dbReference>
<evidence type="ECO:0000256" key="10">
    <source>
        <dbReference type="ARBA" id="ARBA00048721"/>
    </source>
</evidence>
<protein>
    <recommendedName>
        <fullName evidence="11">Probable nicotinate-nucleotide adenylyltransferase</fullName>
        <ecNumber evidence="11">2.7.7.18</ecNumber>
    </recommendedName>
    <alternativeName>
        <fullName evidence="11">Deamido-NAD(+) diphosphorylase</fullName>
    </alternativeName>
    <alternativeName>
        <fullName evidence="11">Deamido-NAD(+) pyrophosphorylase</fullName>
    </alternativeName>
    <alternativeName>
        <fullName evidence="11">Nicotinate mononucleotide adenylyltransferase</fullName>
        <shortName evidence="11">NaMN adenylyltransferase</shortName>
    </alternativeName>
</protein>
<comment type="similarity">
    <text evidence="3 11">Belongs to the NadD family.</text>
</comment>
<keyword evidence="6 11" id="KW-0548">Nucleotidyltransferase</keyword>
<keyword evidence="4 11" id="KW-0662">Pyridine nucleotide biosynthesis</keyword>
<keyword evidence="14" id="KW-1185">Reference proteome</keyword>
<gene>
    <name evidence="11" type="primary">nadD</name>
    <name evidence="13" type="ORF">SAMN02746062_00648</name>
</gene>
<dbReference type="GO" id="GO:0005524">
    <property type="term" value="F:ATP binding"/>
    <property type="evidence" value="ECO:0007669"/>
    <property type="project" value="UniProtKB-KW"/>
</dbReference>
<dbReference type="GO" id="GO:0004515">
    <property type="term" value="F:nicotinate-nucleotide adenylyltransferase activity"/>
    <property type="evidence" value="ECO:0007669"/>
    <property type="project" value="UniProtKB-UniRule"/>
</dbReference>
<reference evidence="13 14" key="1">
    <citation type="submission" date="2017-09" db="EMBL/GenBank/DDBJ databases">
        <authorList>
            <person name="Ehlers B."/>
            <person name="Leendertz F.H."/>
        </authorList>
    </citation>
    <scope>NUCLEOTIDE SEQUENCE [LARGE SCALE GENOMIC DNA]</scope>
    <source>
        <strain evidence="13 14">DSM 16848</strain>
    </source>
</reference>
<dbReference type="PANTHER" id="PTHR39321">
    <property type="entry name" value="NICOTINATE-NUCLEOTIDE ADENYLYLTRANSFERASE-RELATED"/>
    <property type="match status" value="1"/>
</dbReference>